<evidence type="ECO:0000256" key="1">
    <source>
        <dbReference type="SAM" id="Phobius"/>
    </source>
</evidence>
<sequence length="32" mass="3644">DDPTISDEFYPTANLVAFYLIAFQVLIILVKN</sequence>
<gene>
    <name evidence="2" type="ORF">S12H4_56915</name>
</gene>
<feature type="non-terminal residue" evidence="2">
    <location>
        <position position="1"/>
    </location>
</feature>
<name>X1VL71_9ZZZZ</name>
<dbReference type="AlphaFoldDB" id="X1VL71"/>
<proteinExistence type="predicted"/>
<protein>
    <submittedName>
        <fullName evidence="2">Uncharacterized protein</fullName>
    </submittedName>
</protein>
<feature type="transmembrane region" description="Helical" evidence="1">
    <location>
        <begin position="12"/>
        <end position="30"/>
    </location>
</feature>
<reference evidence="2" key="1">
    <citation type="journal article" date="2014" name="Front. Microbiol.">
        <title>High frequency of phylogenetically diverse reductive dehalogenase-homologous genes in deep subseafloor sedimentary metagenomes.</title>
        <authorList>
            <person name="Kawai M."/>
            <person name="Futagami T."/>
            <person name="Toyoda A."/>
            <person name="Takaki Y."/>
            <person name="Nishi S."/>
            <person name="Hori S."/>
            <person name="Arai W."/>
            <person name="Tsubouchi T."/>
            <person name="Morono Y."/>
            <person name="Uchiyama I."/>
            <person name="Ito T."/>
            <person name="Fujiyama A."/>
            <person name="Inagaki F."/>
            <person name="Takami H."/>
        </authorList>
    </citation>
    <scope>NUCLEOTIDE SEQUENCE</scope>
    <source>
        <strain evidence="2">Expedition CK06-06</strain>
    </source>
</reference>
<keyword evidence="1" id="KW-0472">Membrane</keyword>
<organism evidence="2">
    <name type="scientific">marine sediment metagenome</name>
    <dbReference type="NCBI Taxonomy" id="412755"/>
    <lineage>
        <taxon>unclassified sequences</taxon>
        <taxon>metagenomes</taxon>
        <taxon>ecological metagenomes</taxon>
    </lineage>
</organism>
<accession>X1VL71</accession>
<keyword evidence="1" id="KW-0812">Transmembrane</keyword>
<keyword evidence="1" id="KW-1133">Transmembrane helix</keyword>
<comment type="caution">
    <text evidence="2">The sequence shown here is derived from an EMBL/GenBank/DDBJ whole genome shotgun (WGS) entry which is preliminary data.</text>
</comment>
<dbReference type="EMBL" id="BARW01036717">
    <property type="protein sequence ID" value="GAJ20037.1"/>
    <property type="molecule type" value="Genomic_DNA"/>
</dbReference>
<evidence type="ECO:0000313" key="2">
    <source>
        <dbReference type="EMBL" id="GAJ20037.1"/>
    </source>
</evidence>